<organism evidence="3 4">
    <name type="scientific">Ensete ventricosum</name>
    <name type="common">Abyssinian banana</name>
    <name type="synonym">Musa ensete</name>
    <dbReference type="NCBI Taxonomy" id="4639"/>
    <lineage>
        <taxon>Eukaryota</taxon>
        <taxon>Viridiplantae</taxon>
        <taxon>Streptophyta</taxon>
        <taxon>Embryophyta</taxon>
        <taxon>Tracheophyta</taxon>
        <taxon>Spermatophyta</taxon>
        <taxon>Magnoliopsida</taxon>
        <taxon>Liliopsida</taxon>
        <taxon>Zingiberales</taxon>
        <taxon>Musaceae</taxon>
        <taxon>Ensete</taxon>
    </lineage>
</organism>
<evidence type="ECO:0000256" key="2">
    <source>
        <dbReference type="ARBA" id="ARBA00024198"/>
    </source>
</evidence>
<dbReference type="InterPro" id="IPR044683">
    <property type="entry name" value="LAZY"/>
</dbReference>
<dbReference type="PANTHER" id="PTHR34045:SF3">
    <property type="entry name" value="PROTEIN LAZY 4"/>
    <property type="match status" value="1"/>
</dbReference>
<dbReference type="PANTHER" id="PTHR34045">
    <property type="entry name" value="OS03G0406300 PROTEIN"/>
    <property type="match status" value="1"/>
</dbReference>
<dbReference type="AlphaFoldDB" id="A0A427A4U7"/>
<dbReference type="Proteomes" id="UP000287651">
    <property type="component" value="Unassembled WGS sequence"/>
</dbReference>
<protein>
    <submittedName>
        <fullName evidence="3">Uncharacterized protein</fullName>
    </submittedName>
</protein>
<evidence type="ECO:0000256" key="1">
    <source>
        <dbReference type="ARBA" id="ARBA00022604"/>
    </source>
</evidence>
<dbReference type="EMBL" id="AMZH03003767">
    <property type="protein sequence ID" value="RRT71221.1"/>
    <property type="molecule type" value="Genomic_DNA"/>
</dbReference>
<dbReference type="GO" id="GO:0040008">
    <property type="term" value="P:regulation of growth"/>
    <property type="evidence" value="ECO:0007669"/>
    <property type="project" value="InterPro"/>
</dbReference>
<reference evidence="3 4" key="1">
    <citation type="journal article" date="2014" name="Agronomy (Basel)">
        <title>A Draft Genome Sequence for Ensete ventricosum, the Drought-Tolerant Tree Against Hunger.</title>
        <authorList>
            <person name="Harrison J."/>
            <person name="Moore K.A."/>
            <person name="Paszkiewicz K."/>
            <person name="Jones T."/>
            <person name="Grant M."/>
            <person name="Ambacheew D."/>
            <person name="Muzemil S."/>
            <person name="Studholme D.J."/>
        </authorList>
    </citation>
    <scope>NUCLEOTIDE SEQUENCE [LARGE SCALE GENOMIC DNA]</scope>
</reference>
<name>A0A427A4U7_ENSVE</name>
<comment type="caution">
    <text evidence="3">The sequence shown here is derived from an EMBL/GenBank/DDBJ whole genome shotgun (WGS) entry which is preliminary data.</text>
</comment>
<accession>A0A427A4U7</accession>
<comment type="similarity">
    <text evidence="2">Belongs to the LAZY family.</text>
</comment>
<evidence type="ECO:0000313" key="3">
    <source>
        <dbReference type="EMBL" id="RRT71221.1"/>
    </source>
</evidence>
<dbReference type="GO" id="GO:0009630">
    <property type="term" value="P:gravitropism"/>
    <property type="evidence" value="ECO:0007669"/>
    <property type="project" value="InterPro"/>
</dbReference>
<evidence type="ECO:0000313" key="4">
    <source>
        <dbReference type="Proteomes" id="UP000287651"/>
    </source>
</evidence>
<keyword evidence="1" id="KW-0341">Growth regulation</keyword>
<proteinExistence type="inferred from homology"/>
<gene>
    <name evidence="3" type="ORF">B296_00024835</name>
</gene>
<sequence>MKVEPRRDEEASRTLDSSEDLSNFTIEEVNKLQKELKKLLSLKSKTKSTGSELGEEDRAKLPLNRFLNCPSSLEVDRIASAKLEHLDNDNNGDLSPNTKIILSKVKEVLLGNRNAIKKKSTSFLLKRMFVCGVGGFAPAPGFRDPMPESRMEKLKQLGHRPHGVWQAGWAICSPYHSRTSTWTPDARLESDKLQRIRESSQLALKLDMAELGGGKKWRTSLYGPDSL</sequence>